<evidence type="ECO:0000256" key="3">
    <source>
        <dbReference type="ARBA" id="ARBA00022723"/>
    </source>
</evidence>
<dbReference type="InterPro" id="IPR029058">
    <property type="entry name" value="AB_hydrolase_fold"/>
</dbReference>
<evidence type="ECO:0000256" key="6">
    <source>
        <dbReference type="ARBA" id="ARBA00022837"/>
    </source>
</evidence>
<gene>
    <name evidence="9" type="ORF">ACH4F9_36925</name>
</gene>
<name>A0ABW7R2I9_9ACTN</name>
<dbReference type="InterPro" id="IPR011118">
    <property type="entry name" value="Tannase/feruloyl_esterase"/>
</dbReference>
<dbReference type="EMBL" id="JBIRGQ010000008">
    <property type="protein sequence ID" value="MFH8550590.1"/>
    <property type="molecule type" value="Genomic_DNA"/>
</dbReference>
<evidence type="ECO:0000256" key="5">
    <source>
        <dbReference type="ARBA" id="ARBA00022801"/>
    </source>
</evidence>
<keyword evidence="4 8" id="KW-0732">Signal</keyword>
<evidence type="ECO:0000313" key="10">
    <source>
        <dbReference type="Proteomes" id="UP001610818"/>
    </source>
</evidence>
<dbReference type="Gene3D" id="3.40.50.1820">
    <property type="entry name" value="alpha/beta hydrolase"/>
    <property type="match status" value="2"/>
</dbReference>
<dbReference type="Pfam" id="PF07519">
    <property type="entry name" value="Tannase"/>
    <property type="match status" value="1"/>
</dbReference>
<keyword evidence="3" id="KW-0479">Metal-binding</keyword>
<proteinExistence type="inferred from homology"/>
<evidence type="ECO:0000256" key="7">
    <source>
        <dbReference type="ARBA" id="ARBA00023157"/>
    </source>
</evidence>
<sequence length="559" mass="59484">MKVRSTLVRALSAPVVAVLALVSLPVTSASGTATGASTQASERCAGLAELPIPADAVGLPTSGGRVTGAKIVPASAKGFDAVGAYCEVDANLFPVDPEAPNIEMRVALPAEWNGKGMMFGGGGYDGIIVPPSFDIPFAGTAAGIGEGTPLARGYAVFSGDSGHQAIKDPANQGSFALNEEALRNFAADALKKTRDAAMFIIEKNYGKQPSRSYFAGVSSGGREALAVAQRWPRDFDGVIANAPAWNAATLDLFFGHMTETLRRPGAFPSPEKQKLIYDRVMEHCDGDDGVRDGVISDEAGCDFDPKVLRCEDGEDRGPTCLSDAQIKAVRELSSPIEWDYELGSGEKGYPGMAFLSGADMSTPGLGIGSRAPERPLDDTTAFAAGFWDQWAKYFITRDPDFDGLTFDPKMPGKWKERISELTALQDINNPDLSEFAKAGGKLLLVHGTADPIVSVRSTAEYYERVRATVGPKTASKFLRMYTIPGMGHGGTAAFTAGWDSLTAVQRWAEKGIAPNGPVVTDLGESADGRTRPLCEYPQWPRYKGKGDVDRAENYACVRS</sequence>
<keyword evidence="2" id="KW-0719">Serine esterase</keyword>
<dbReference type="PANTHER" id="PTHR33938">
    <property type="entry name" value="FERULOYL ESTERASE B-RELATED"/>
    <property type="match status" value="1"/>
</dbReference>
<protein>
    <submittedName>
        <fullName evidence="9">Tannase/feruloyl esterase family alpha/beta hydrolase</fullName>
    </submittedName>
</protein>
<reference evidence="9 10" key="1">
    <citation type="submission" date="2024-10" db="EMBL/GenBank/DDBJ databases">
        <title>The Natural Products Discovery Center: Release of the First 8490 Sequenced Strains for Exploring Actinobacteria Biosynthetic Diversity.</title>
        <authorList>
            <person name="Kalkreuter E."/>
            <person name="Kautsar S.A."/>
            <person name="Yang D."/>
            <person name="Bader C.D."/>
            <person name="Teijaro C.N."/>
            <person name="Fluegel L."/>
            <person name="Davis C.M."/>
            <person name="Simpson J.R."/>
            <person name="Lauterbach L."/>
            <person name="Steele A.D."/>
            <person name="Gui C."/>
            <person name="Meng S."/>
            <person name="Li G."/>
            <person name="Viehrig K."/>
            <person name="Ye F."/>
            <person name="Su P."/>
            <person name="Kiefer A.F."/>
            <person name="Nichols A."/>
            <person name="Cepeda A.J."/>
            <person name="Yan W."/>
            <person name="Fan B."/>
            <person name="Jiang Y."/>
            <person name="Adhikari A."/>
            <person name="Zheng C.-J."/>
            <person name="Schuster L."/>
            <person name="Cowan T.M."/>
            <person name="Smanski M.J."/>
            <person name="Chevrette M.G."/>
            <person name="De Carvalho L.P.S."/>
            <person name="Shen B."/>
        </authorList>
    </citation>
    <scope>NUCLEOTIDE SEQUENCE [LARGE SCALE GENOMIC DNA]</scope>
    <source>
        <strain evidence="9 10">NPDC017990</strain>
    </source>
</reference>
<dbReference type="GO" id="GO:0016787">
    <property type="term" value="F:hydrolase activity"/>
    <property type="evidence" value="ECO:0007669"/>
    <property type="project" value="UniProtKB-KW"/>
</dbReference>
<keyword evidence="6" id="KW-0106">Calcium</keyword>
<evidence type="ECO:0000256" key="8">
    <source>
        <dbReference type="SAM" id="SignalP"/>
    </source>
</evidence>
<evidence type="ECO:0000256" key="2">
    <source>
        <dbReference type="ARBA" id="ARBA00022487"/>
    </source>
</evidence>
<evidence type="ECO:0000256" key="1">
    <source>
        <dbReference type="ARBA" id="ARBA00006249"/>
    </source>
</evidence>
<feature type="signal peptide" evidence="8">
    <location>
        <begin position="1"/>
        <end position="28"/>
    </location>
</feature>
<dbReference type="SUPFAM" id="SSF53474">
    <property type="entry name" value="alpha/beta-Hydrolases"/>
    <property type="match status" value="1"/>
</dbReference>
<organism evidence="9 10">
    <name type="scientific">Streptomyces longisporoflavus</name>
    <dbReference type="NCBI Taxonomy" id="28044"/>
    <lineage>
        <taxon>Bacteria</taxon>
        <taxon>Bacillati</taxon>
        <taxon>Actinomycetota</taxon>
        <taxon>Actinomycetes</taxon>
        <taxon>Kitasatosporales</taxon>
        <taxon>Streptomycetaceae</taxon>
        <taxon>Streptomyces</taxon>
    </lineage>
</organism>
<comment type="caution">
    <text evidence="9">The sequence shown here is derived from an EMBL/GenBank/DDBJ whole genome shotgun (WGS) entry which is preliminary data.</text>
</comment>
<accession>A0ABW7R2I9</accession>
<keyword evidence="5 9" id="KW-0378">Hydrolase</keyword>
<evidence type="ECO:0000256" key="4">
    <source>
        <dbReference type="ARBA" id="ARBA00022729"/>
    </source>
</evidence>
<feature type="chain" id="PRO_5045538059" evidence="8">
    <location>
        <begin position="29"/>
        <end position="559"/>
    </location>
</feature>
<keyword evidence="10" id="KW-1185">Reference proteome</keyword>
<dbReference type="Proteomes" id="UP001610818">
    <property type="component" value="Unassembled WGS sequence"/>
</dbReference>
<dbReference type="RefSeq" id="WP_397717127.1">
    <property type="nucleotide sequence ID" value="NZ_JBIRGN010000008.1"/>
</dbReference>
<keyword evidence="7" id="KW-1015">Disulfide bond</keyword>
<comment type="similarity">
    <text evidence="1">Belongs to the tannase family.</text>
</comment>
<dbReference type="PANTHER" id="PTHR33938:SF15">
    <property type="entry name" value="FERULOYL ESTERASE B-RELATED"/>
    <property type="match status" value="1"/>
</dbReference>
<evidence type="ECO:0000313" key="9">
    <source>
        <dbReference type="EMBL" id="MFH8550590.1"/>
    </source>
</evidence>